<dbReference type="PROSITE" id="PS50088">
    <property type="entry name" value="ANK_REPEAT"/>
    <property type="match status" value="2"/>
</dbReference>
<feature type="repeat" description="ANK" evidence="3">
    <location>
        <begin position="66"/>
        <end position="98"/>
    </location>
</feature>
<keyword evidence="7" id="KW-1185">Reference proteome</keyword>
<evidence type="ECO:0000313" key="6">
    <source>
        <dbReference type="EMBL" id="KAK7249819.1"/>
    </source>
</evidence>
<feature type="signal peptide" evidence="5">
    <location>
        <begin position="1"/>
        <end position="16"/>
    </location>
</feature>
<accession>A0ABR1G9Q2</accession>
<name>A0ABR1G9Q2_AURAN</name>
<feature type="region of interest" description="Disordered" evidence="4">
    <location>
        <begin position="251"/>
        <end position="275"/>
    </location>
</feature>
<evidence type="ECO:0000256" key="4">
    <source>
        <dbReference type="SAM" id="MobiDB-lite"/>
    </source>
</evidence>
<keyword evidence="5" id="KW-0732">Signal</keyword>
<dbReference type="Gene3D" id="1.25.40.20">
    <property type="entry name" value="Ankyrin repeat-containing domain"/>
    <property type="match status" value="1"/>
</dbReference>
<dbReference type="PANTHER" id="PTHR24198">
    <property type="entry name" value="ANKYRIN REPEAT AND PROTEIN KINASE DOMAIN-CONTAINING PROTEIN"/>
    <property type="match status" value="1"/>
</dbReference>
<dbReference type="Proteomes" id="UP001363151">
    <property type="component" value="Unassembled WGS sequence"/>
</dbReference>
<dbReference type="Pfam" id="PF13637">
    <property type="entry name" value="Ank_4"/>
    <property type="match status" value="1"/>
</dbReference>
<dbReference type="SMART" id="SM00248">
    <property type="entry name" value="ANK"/>
    <property type="match status" value="4"/>
</dbReference>
<sequence>MRLLLVVACAVRAAAAATDTSLSPTDTSYVQERDGALFEARKEGDVAAVRRALDAGANVNAGSPSNHQTTLFNAIIFKQADIVELLLSRGADARVEQKNGFTALDAAAFSGNADVVPALVALGLDPARVGRDGETPLVRAAWGGGDDKAATAAALLAAGVDAATTFAGRTGLPVYDETRNSATKRAIANHILARHAVWIPNLQPEFNVDVEALDLAATTVERYAYDAARGATDVAISYVAAGEARRFATTLDTPGPAAAAPPPKPKPGAVDPDEL</sequence>
<dbReference type="EMBL" id="JBBJCI010000039">
    <property type="protein sequence ID" value="KAK7249819.1"/>
    <property type="molecule type" value="Genomic_DNA"/>
</dbReference>
<feature type="repeat" description="ANK" evidence="3">
    <location>
        <begin position="99"/>
        <end position="131"/>
    </location>
</feature>
<evidence type="ECO:0000256" key="2">
    <source>
        <dbReference type="ARBA" id="ARBA00023043"/>
    </source>
</evidence>
<proteinExistence type="predicted"/>
<evidence type="ECO:0000313" key="7">
    <source>
        <dbReference type="Proteomes" id="UP001363151"/>
    </source>
</evidence>
<evidence type="ECO:0000256" key="3">
    <source>
        <dbReference type="PROSITE-ProRule" id="PRU00023"/>
    </source>
</evidence>
<dbReference type="InterPro" id="IPR002110">
    <property type="entry name" value="Ankyrin_rpt"/>
</dbReference>
<dbReference type="PROSITE" id="PS50297">
    <property type="entry name" value="ANK_REP_REGION"/>
    <property type="match status" value="1"/>
</dbReference>
<reference evidence="6 7" key="1">
    <citation type="submission" date="2024-03" db="EMBL/GenBank/DDBJ databases">
        <title>Aureococcus anophagefferens CCMP1851 and Kratosvirus quantuckense: Draft genome of a second virus-susceptible host strain in the model system.</title>
        <authorList>
            <person name="Chase E."/>
            <person name="Truchon A.R."/>
            <person name="Schepens W."/>
            <person name="Wilhelm S.W."/>
        </authorList>
    </citation>
    <scope>NUCLEOTIDE SEQUENCE [LARGE SCALE GENOMIC DNA]</scope>
    <source>
        <strain evidence="6 7">CCMP1851</strain>
    </source>
</reference>
<organism evidence="6 7">
    <name type="scientific">Aureococcus anophagefferens</name>
    <name type="common">Harmful bloom alga</name>
    <dbReference type="NCBI Taxonomy" id="44056"/>
    <lineage>
        <taxon>Eukaryota</taxon>
        <taxon>Sar</taxon>
        <taxon>Stramenopiles</taxon>
        <taxon>Ochrophyta</taxon>
        <taxon>Pelagophyceae</taxon>
        <taxon>Pelagomonadales</taxon>
        <taxon>Pelagomonadaceae</taxon>
        <taxon>Aureococcus</taxon>
    </lineage>
</organism>
<dbReference type="SUPFAM" id="SSF48403">
    <property type="entry name" value="Ankyrin repeat"/>
    <property type="match status" value="1"/>
</dbReference>
<evidence type="ECO:0000256" key="5">
    <source>
        <dbReference type="SAM" id="SignalP"/>
    </source>
</evidence>
<keyword evidence="1" id="KW-0677">Repeat</keyword>
<dbReference type="PANTHER" id="PTHR24198:SF165">
    <property type="entry name" value="ANKYRIN REPEAT-CONTAINING PROTEIN-RELATED"/>
    <property type="match status" value="1"/>
</dbReference>
<gene>
    <name evidence="6" type="ORF">SO694_00005042</name>
</gene>
<feature type="chain" id="PRO_5046341849" description="Ankyrin repeat domain-containing protein" evidence="5">
    <location>
        <begin position="17"/>
        <end position="275"/>
    </location>
</feature>
<protein>
    <recommendedName>
        <fullName evidence="8">Ankyrin repeat domain-containing protein</fullName>
    </recommendedName>
</protein>
<dbReference type="InterPro" id="IPR036770">
    <property type="entry name" value="Ankyrin_rpt-contain_sf"/>
</dbReference>
<comment type="caution">
    <text evidence="6">The sequence shown here is derived from an EMBL/GenBank/DDBJ whole genome shotgun (WGS) entry which is preliminary data.</text>
</comment>
<evidence type="ECO:0000256" key="1">
    <source>
        <dbReference type="ARBA" id="ARBA00022737"/>
    </source>
</evidence>
<keyword evidence="2 3" id="KW-0040">ANK repeat</keyword>
<evidence type="ECO:0008006" key="8">
    <source>
        <dbReference type="Google" id="ProtNLM"/>
    </source>
</evidence>